<dbReference type="AlphaFoldDB" id="A0A6N7WHL7"/>
<dbReference type="GO" id="GO:0005524">
    <property type="term" value="F:ATP binding"/>
    <property type="evidence" value="ECO:0007669"/>
    <property type="project" value="UniProtKB-KW"/>
</dbReference>
<keyword evidence="4 9" id="KW-0418">Kinase</keyword>
<keyword evidence="10" id="KW-1185">Reference proteome</keyword>
<feature type="domain" description="Four-carbon acid sugar kinase N-terminal" evidence="7">
    <location>
        <begin position="5"/>
        <end position="229"/>
    </location>
</feature>
<evidence type="ECO:0000259" key="7">
    <source>
        <dbReference type="Pfam" id="PF07005"/>
    </source>
</evidence>
<organism evidence="9 10">
    <name type="scientific">Eisenbergiella porci</name>
    <dbReference type="NCBI Taxonomy" id="2652274"/>
    <lineage>
        <taxon>Bacteria</taxon>
        <taxon>Bacillati</taxon>
        <taxon>Bacillota</taxon>
        <taxon>Clostridia</taxon>
        <taxon>Lachnospirales</taxon>
        <taxon>Lachnospiraceae</taxon>
        <taxon>Eisenbergiella</taxon>
    </lineage>
</organism>
<dbReference type="InterPro" id="IPR042213">
    <property type="entry name" value="NBD_C_sf"/>
</dbReference>
<reference evidence="9 10" key="1">
    <citation type="submission" date="2019-08" db="EMBL/GenBank/DDBJ databases">
        <title>In-depth cultivation of the pig gut microbiome towards novel bacterial diversity and tailored functional studies.</title>
        <authorList>
            <person name="Wylensek D."/>
            <person name="Hitch T.C.A."/>
            <person name="Clavel T."/>
        </authorList>
    </citation>
    <scope>NUCLEOTIDE SEQUENCE [LARGE SCALE GENOMIC DNA]</scope>
    <source>
        <strain evidence="9 10">WCA-389-WT-23B</strain>
    </source>
</reference>
<dbReference type="InterPro" id="IPR037051">
    <property type="entry name" value="4-carb_acid_sugar_kinase_N_sf"/>
</dbReference>
<evidence type="ECO:0000256" key="6">
    <source>
        <dbReference type="ARBA" id="ARBA00023277"/>
    </source>
</evidence>
<evidence type="ECO:0000256" key="1">
    <source>
        <dbReference type="ARBA" id="ARBA00005715"/>
    </source>
</evidence>
<dbReference type="RefSeq" id="WP_154464943.1">
    <property type="nucleotide sequence ID" value="NZ_JAXDZL010000028.1"/>
</dbReference>
<keyword evidence="6" id="KW-0119">Carbohydrate metabolism</keyword>
<dbReference type="Pfam" id="PF17042">
    <property type="entry name" value="NBD_C"/>
    <property type="match status" value="1"/>
</dbReference>
<sequence>MKKRIGVVADDVTGANDIGVMFKKGGFRSAVFPQSLISLCDIRRESEGLDVIIIDTDSRFDAPETAASKVAKATALLQTLPCDVYFNKTCSVFRGNIGSEFDSMQDVLGVGCSMVIAGFPGNGRTTVDGIHYVYGTRLEDSQFRTDPIHPMDCSFLPDIMHRQTDRPIGQITWSDLDQGLEFVKRKKEELKRSCAYILFDVRHQEDLRLVADAVADEVNICGSSAIGQELPAAYRRLEPEKEAPVLLIAGSLTKQSISQTELLRRKGYPIFTFDTETIFDEKALAAEERRLTESAVNALSGSNSSNAMVLVHSVQEKEKVRRTKETGQKLGLTHEEIGKRISGCLCRVARSVLVRTGCRRLVVAGGDTSAAVTGELEIYRMEIGEEIEPGVPAMTGTANLGELQLVLKSGSFGSEFFLEKAARYLQGERAFDSREQRAKVKLA</sequence>
<evidence type="ECO:0000256" key="3">
    <source>
        <dbReference type="ARBA" id="ARBA00022741"/>
    </source>
</evidence>
<proteinExistence type="inferred from homology"/>
<evidence type="ECO:0000256" key="4">
    <source>
        <dbReference type="ARBA" id="ARBA00022777"/>
    </source>
</evidence>
<evidence type="ECO:0000256" key="2">
    <source>
        <dbReference type="ARBA" id="ARBA00022679"/>
    </source>
</evidence>
<keyword evidence="3" id="KW-0547">Nucleotide-binding</keyword>
<dbReference type="SUPFAM" id="SSF142764">
    <property type="entry name" value="YgbK-like"/>
    <property type="match status" value="1"/>
</dbReference>
<dbReference type="InterPro" id="IPR010737">
    <property type="entry name" value="4-carb_acid_sugar_kinase_N"/>
</dbReference>
<dbReference type="GO" id="GO:0016301">
    <property type="term" value="F:kinase activity"/>
    <property type="evidence" value="ECO:0007669"/>
    <property type="project" value="UniProtKB-KW"/>
</dbReference>
<dbReference type="Gene3D" id="3.40.50.10840">
    <property type="entry name" value="Putative sugar-binding, N-terminal domain"/>
    <property type="match status" value="1"/>
</dbReference>
<name>A0A6N7WHL7_9FIRM</name>
<comment type="caution">
    <text evidence="9">The sequence shown here is derived from an EMBL/GenBank/DDBJ whole genome shotgun (WGS) entry which is preliminary data.</text>
</comment>
<dbReference type="Proteomes" id="UP000436047">
    <property type="component" value="Unassembled WGS sequence"/>
</dbReference>
<dbReference type="EMBL" id="VUMI01000019">
    <property type="protein sequence ID" value="MSS89194.1"/>
    <property type="molecule type" value="Genomic_DNA"/>
</dbReference>
<evidence type="ECO:0000259" key="8">
    <source>
        <dbReference type="Pfam" id="PF17042"/>
    </source>
</evidence>
<accession>A0A6N7WHL7</accession>
<dbReference type="GeneID" id="86053982"/>
<evidence type="ECO:0000313" key="10">
    <source>
        <dbReference type="Proteomes" id="UP000436047"/>
    </source>
</evidence>
<dbReference type="Pfam" id="PF07005">
    <property type="entry name" value="SBD_N"/>
    <property type="match status" value="1"/>
</dbReference>
<dbReference type="InterPro" id="IPR031475">
    <property type="entry name" value="NBD_C"/>
</dbReference>
<comment type="similarity">
    <text evidence="1">Belongs to the four-carbon acid sugar kinase family.</text>
</comment>
<gene>
    <name evidence="9" type="ORF">FYJ45_13055</name>
</gene>
<feature type="domain" description="Four-carbon acid sugar kinase nucleotide binding" evidence="8">
    <location>
        <begin position="246"/>
        <end position="418"/>
    </location>
</feature>
<keyword evidence="2" id="KW-0808">Transferase</keyword>
<evidence type="ECO:0000256" key="5">
    <source>
        <dbReference type="ARBA" id="ARBA00022840"/>
    </source>
</evidence>
<evidence type="ECO:0000313" key="9">
    <source>
        <dbReference type="EMBL" id="MSS89194.1"/>
    </source>
</evidence>
<protein>
    <submittedName>
        <fullName evidence="9">Four-carbon acid sugar kinase family protein</fullName>
    </submittedName>
</protein>
<keyword evidence="5" id="KW-0067">ATP-binding</keyword>
<dbReference type="Gene3D" id="3.40.980.20">
    <property type="entry name" value="Four-carbon acid sugar kinase, nucleotide binding domain"/>
    <property type="match status" value="1"/>
</dbReference>